<dbReference type="AlphaFoldDB" id="A0A9P5XSU4"/>
<feature type="site" description="Lowers pKa of active site Cys" evidence="3">
    <location>
        <position position="274"/>
    </location>
</feature>
<dbReference type="InterPro" id="IPR010987">
    <property type="entry name" value="Glutathione-S-Trfase_C-like"/>
</dbReference>
<name>A0A9P5XSU4_9AGAR</name>
<dbReference type="Pfam" id="PF13410">
    <property type="entry name" value="GST_C_2"/>
    <property type="match status" value="1"/>
</dbReference>
<evidence type="ECO:0000256" key="2">
    <source>
        <dbReference type="PIRSR" id="PIRSR015753-2"/>
    </source>
</evidence>
<dbReference type="PANTHER" id="PTHR32419:SF6">
    <property type="entry name" value="GLUTATHIONE S-TRANSFERASE OMEGA-LIKE 1-RELATED"/>
    <property type="match status" value="1"/>
</dbReference>
<evidence type="ECO:0000256" key="3">
    <source>
        <dbReference type="PIRSR" id="PIRSR015753-3"/>
    </source>
</evidence>
<dbReference type="PANTHER" id="PTHR32419">
    <property type="entry name" value="GLUTATHIONYL-HYDROQUINONE REDUCTASE"/>
    <property type="match status" value="1"/>
</dbReference>
<dbReference type="SFLD" id="SFLDG01206">
    <property type="entry name" value="Xi.1"/>
    <property type="match status" value="1"/>
</dbReference>
<dbReference type="Gene3D" id="3.40.30.10">
    <property type="entry name" value="Glutaredoxin"/>
    <property type="match status" value="1"/>
</dbReference>
<evidence type="ECO:0000313" key="6">
    <source>
        <dbReference type="Proteomes" id="UP000807353"/>
    </source>
</evidence>
<dbReference type="SUPFAM" id="SSF47616">
    <property type="entry name" value="GST C-terminal domain-like"/>
    <property type="match status" value="1"/>
</dbReference>
<dbReference type="InterPro" id="IPR040079">
    <property type="entry name" value="Glutathione_S-Trfase"/>
</dbReference>
<proteinExistence type="predicted"/>
<keyword evidence="6" id="KW-1185">Reference proteome</keyword>
<reference evidence="5" key="1">
    <citation type="submission" date="2020-11" db="EMBL/GenBank/DDBJ databases">
        <authorList>
            <consortium name="DOE Joint Genome Institute"/>
            <person name="Ahrendt S."/>
            <person name="Riley R."/>
            <person name="Andreopoulos W."/>
            <person name="Labutti K."/>
            <person name="Pangilinan J."/>
            <person name="Ruiz-Duenas F.J."/>
            <person name="Barrasa J.M."/>
            <person name="Sanchez-Garcia M."/>
            <person name="Camarero S."/>
            <person name="Miyauchi S."/>
            <person name="Serrano A."/>
            <person name="Linde D."/>
            <person name="Babiker R."/>
            <person name="Drula E."/>
            <person name="Ayuso-Fernandez I."/>
            <person name="Pacheco R."/>
            <person name="Padilla G."/>
            <person name="Ferreira P."/>
            <person name="Barriuso J."/>
            <person name="Kellner H."/>
            <person name="Castanera R."/>
            <person name="Alfaro M."/>
            <person name="Ramirez L."/>
            <person name="Pisabarro A.G."/>
            <person name="Kuo A."/>
            <person name="Tritt A."/>
            <person name="Lipzen A."/>
            <person name="He G."/>
            <person name="Yan M."/>
            <person name="Ng V."/>
            <person name="Cullen D."/>
            <person name="Martin F."/>
            <person name="Rosso M.-N."/>
            <person name="Henrissat B."/>
            <person name="Hibbett D."/>
            <person name="Martinez A.T."/>
            <person name="Grigoriev I.V."/>
        </authorList>
    </citation>
    <scope>NUCLEOTIDE SEQUENCE</scope>
    <source>
        <strain evidence="5">CBS 247.69</strain>
    </source>
</reference>
<feature type="site" description="Lowers pKa of active site Cys" evidence="3">
    <location>
        <position position="228"/>
    </location>
</feature>
<gene>
    <name evidence="5" type="ORF">BDZ94DRAFT_1327043</name>
</gene>
<dbReference type="EMBL" id="MU150433">
    <property type="protein sequence ID" value="KAF9456364.1"/>
    <property type="molecule type" value="Genomic_DNA"/>
</dbReference>
<dbReference type="CDD" id="cd03190">
    <property type="entry name" value="GST_C_Omega_like"/>
    <property type="match status" value="1"/>
</dbReference>
<dbReference type="Gene3D" id="1.20.1050.10">
    <property type="match status" value="1"/>
</dbReference>
<feature type="binding site" evidence="2">
    <location>
        <begin position="102"/>
        <end position="105"/>
    </location>
    <ligand>
        <name>glutathione</name>
        <dbReference type="ChEBI" id="CHEBI:57925"/>
    </ligand>
</feature>
<dbReference type="PROSITE" id="PS50405">
    <property type="entry name" value="GST_CTER"/>
    <property type="match status" value="1"/>
</dbReference>
<sequence>MSEGSTFRDMIEKGGKFEPEIGRYHLYVSYSCPYAARTLITRKLKGLESVVDATVVGPHYDLKLAWPFAGPDPFPGTDRDPLFDSNYLREIYLKAFPDYAGRFSVPVLWDKKLATIANNDSGDIIRIFNSAFNHLLPQQYCEVDLYPATSRKEIDEINAWVFDMLNHGVYKAAFAKSQNEYESAAQKVFEALDRVEKILSTQKFLVGDQLTEADVRLWATAIRFDVVYFGGAFRCNVRRIRDGYPAIHLWMRKLYWENEAFKAVTRFDHIKITYHGVSPVGLSFVLQVQRLTGIIRLTL</sequence>
<dbReference type="SFLD" id="SFLDG01148">
    <property type="entry name" value="Xi_(cytGST)"/>
    <property type="match status" value="1"/>
</dbReference>
<accession>A0A9P5XSU4</accession>
<feature type="active site" description="Nucleophile" evidence="1">
    <location>
        <position position="32"/>
    </location>
</feature>
<comment type="caution">
    <text evidence="5">The sequence shown here is derived from an EMBL/GenBank/DDBJ whole genome shotgun (WGS) entry which is preliminary data.</text>
</comment>
<evidence type="ECO:0000256" key="1">
    <source>
        <dbReference type="PIRSR" id="PIRSR015753-1"/>
    </source>
</evidence>
<dbReference type="Pfam" id="PF13409">
    <property type="entry name" value="GST_N_2"/>
    <property type="match status" value="1"/>
</dbReference>
<dbReference type="GO" id="GO:0004364">
    <property type="term" value="F:glutathione transferase activity"/>
    <property type="evidence" value="ECO:0007669"/>
    <property type="project" value="InterPro"/>
</dbReference>
<dbReference type="OrthoDB" id="2309723at2759"/>
<dbReference type="Proteomes" id="UP000807353">
    <property type="component" value="Unassembled WGS sequence"/>
</dbReference>
<dbReference type="InterPro" id="IPR047047">
    <property type="entry name" value="GST_Omega-like_C"/>
</dbReference>
<protein>
    <submittedName>
        <fullName evidence="5">Glutathione S-transferase</fullName>
    </submittedName>
</protein>
<dbReference type="PIRSF" id="PIRSF015753">
    <property type="entry name" value="GST"/>
    <property type="match status" value="1"/>
</dbReference>
<dbReference type="SUPFAM" id="SSF52833">
    <property type="entry name" value="Thioredoxin-like"/>
    <property type="match status" value="1"/>
</dbReference>
<feature type="active site" description="Proton donor/acceptor" evidence="1">
    <location>
        <position position="170"/>
    </location>
</feature>
<feature type="domain" description="GST C-terminal" evidence="4">
    <location>
        <begin position="147"/>
        <end position="280"/>
    </location>
</feature>
<dbReference type="InterPro" id="IPR016639">
    <property type="entry name" value="GST_Omega/GSH"/>
</dbReference>
<evidence type="ECO:0000259" key="4">
    <source>
        <dbReference type="PROSITE" id="PS50405"/>
    </source>
</evidence>
<organism evidence="5 6">
    <name type="scientific">Collybia nuda</name>
    <dbReference type="NCBI Taxonomy" id="64659"/>
    <lineage>
        <taxon>Eukaryota</taxon>
        <taxon>Fungi</taxon>
        <taxon>Dikarya</taxon>
        <taxon>Basidiomycota</taxon>
        <taxon>Agaricomycotina</taxon>
        <taxon>Agaricomycetes</taxon>
        <taxon>Agaricomycetidae</taxon>
        <taxon>Agaricales</taxon>
        <taxon>Tricholomatineae</taxon>
        <taxon>Clitocybaceae</taxon>
        <taxon>Collybia</taxon>
    </lineage>
</organism>
<dbReference type="InterPro" id="IPR036282">
    <property type="entry name" value="Glutathione-S-Trfase_C_sf"/>
</dbReference>
<feature type="binding site" evidence="2">
    <location>
        <position position="66"/>
    </location>
    <ligand>
        <name>glutathione</name>
        <dbReference type="ChEBI" id="CHEBI:57925"/>
    </ligand>
</feature>
<feature type="binding site" evidence="2">
    <location>
        <begin position="120"/>
        <end position="121"/>
    </location>
    <ligand>
        <name>glutathione</name>
        <dbReference type="ChEBI" id="CHEBI:57925"/>
    </ligand>
</feature>
<dbReference type="GO" id="GO:0005737">
    <property type="term" value="C:cytoplasm"/>
    <property type="evidence" value="ECO:0007669"/>
    <property type="project" value="TreeGrafter"/>
</dbReference>
<evidence type="ECO:0000313" key="5">
    <source>
        <dbReference type="EMBL" id="KAF9456364.1"/>
    </source>
</evidence>
<dbReference type="InterPro" id="IPR036249">
    <property type="entry name" value="Thioredoxin-like_sf"/>
</dbReference>
<dbReference type="SFLD" id="SFLDS00019">
    <property type="entry name" value="Glutathione_Transferase_(cytos"/>
    <property type="match status" value="1"/>
</dbReference>
<dbReference type="InterPro" id="IPR004045">
    <property type="entry name" value="Glutathione_S-Trfase_N"/>
</dbReference>